<comment type="caution">
    <text evidence="8">The sequence shown here is derived from an EMBL/GenBank/DDBJ whole genome shotgun (WGS) entry which is preliminary data.</text>
</comment>
<keyword evidence="4 6" id="KW-0805">Transcription regulation</keyword>
<dbReference type="InterPro" id="IPR006027">
    <property type="entry name" value="NusB_RsmB_TIM44"/>
</dbReference>
<keyword evidence="3 6" id="KW-0694">RNA-binding</keyword>
<dbReference type="Proteomes" id="UP001595989">
    <property type="component" value="Unassembled WGS sequence"/>
</dbReference>
<feature type="domain" description="NusB/RsmB/TIM44" evidence="7">
    <location>
        <begin position="4"/>
        <end position="125"/>
    </location>
</feature>
<gene>
    <name evidence="6 8" type="primary">nusB</name>
    <name evidence="8" type="ORF">ACFO3D_11165</name>
</gene>
<dbReference type="Gene3D" id="1.10.940.10">
    <property type="entry name" value="NusB-like"/>
    <property type="match status" value="1"/>
</dbReference>
<reference evidence="9" key="1">
    <citation type="journal article" date="2019" name="Int. J. Syst. Evol. Microbiol.">
        <title>The Global Catalogue of Microorganisms (GCM) 10K type strain sequencing project: providing services to taxonomists for standard genome sequencing and annotation.</title>
        <authorList>
            <consortium name="The Broad Institute Genomics Platform"/>
            <consortium name="The Broad Institute Genome Sequencing Center for Infectious Disease"/>
            <person name="Wu L."/>
            <person name="Ma J."/>
        </authorList>
    </citation>
    <scope>NUCLEOTIDE SEQUENCE [LARGE SCALE GENOMIC DNA]</scope>
    <source>
        <strain evidence="9">CGMCC 4.7426</strain>
    </source>
</reference>
<evidence type="ECO:0000259" key="7">
    <source>
        <dbReference type="Pfam" id="PF01029"/>
    </source>
</evidence>
<keyword evidence="5 6" id="KW-0804">Transcription</keyword>
<evidence type="ECO:0000313" key="9">
    <source>
        <dbReference type="Proteomes" id="UP001595989"/>
    </source>
</evidence>
<dbReference type="CDD" id="cd00619">
    <property type="entry name" value="Terminator_NusB"/>
    <property type="match status" value="1"/>
</dbReference>
<proteinExistence type="inferred from homology"/>
<dbReference type="NCBIfam" id="NF001223">
    <property type="entry name" value="PRK00202.1-1"/>
    <property type="match status" value="1"/>
</dbReference>
<evidence type="ECO:0000256" key="2">
    <source>
        <dbReference type="ARBA" id="ARBA00022814"/>
    </source>
</evidence>
<name>A0ABV9DKS7_9BACI</name>
<dbReference type="Pfam" id="PF01029">
    <property type="entry name" value="NusB"/>
    <property type="match status" value="1"/>
</dbReference>
<evidence type="ECO:0000256" key="1">
    <source>
        <dbReference type="ARBA" id="ARBA00005952"/>
    </source>
</evidence>
<keyword evidence="2 6" id="KW-0889">Transcription antitermination</keyword>
<dbReference type="PANTHER" id="PTHR11078:SF3">
    <property type="entry name" value="ANTITERMINATION NUSB DOMAIN-CONTAINING PROTEIN"/>
    <property type="match status" value="1"/>
</dbReference>
<evidence type="ECO:0000256" key="5">
    <source>
        <dbReference type="ARBA" id="ARBA00023163"/>
    </source>
</evidence>
<dbReference type="InterPro" id="IPR035926">
    <property type="entry name" value="NusB-like_sf"/>
</dbReference>
<dbReference type="PANTHER" id="PTHR11078">
    <property type="entry name" value="N UTILIZATION SUBSTANCE PROTEIN B-RELATED"/>
    <property type="match status" value="1"/>
</dbReference>
<organism evidence="8 9">
    <name type="scientific">Virgibacillus kekensis</name>
    <dbReference type="NCBI Taxonomy" id="202261"/>
    <lineage>
        <taxon>Bacteria</taxon>
        <taxon>Bacillati</taxon>
        <taxon>Bacillota</taxon>
        <taxon>Bacilli</taxon>
        <taxon>Bacillales</taxon>
        <taxon>Bacillaceae</taxon>
        <taxon>Virgibacillus</taxon>
    </lineage>
</organism>
<dbReference type="SUPFAM" id="SSF48013">
    <property type="entry name" value="NusB-like"/>
    <property type="match status" value="1"/>
</dbReference>
<evidence type="ECO:0000256" key="6">
    <source>
        <dbReference type="HAMAP-Rule" id="MF_00073"/>
    </source>
</evidence>
<dbReference type="EMBL" id="JBHSFU010000006">
    <property type="protein sequence ID" value="MFC4558771.1"/>
    <property type="molecule type" value="Genomic_DNA"/>
</dbReference>
<evidence type="ECO:0000313" key="8">
    <source>
        <dbReference type="EMBL" id="MFC4558771.1"/>
    </source>
</evidence>
<accession>A0ABV9DKS7</accession>
<evidence type="ECO:0000256" key="4">
    <source>
        <dbReference type="ARBA" id="ARBA00023015"/>
    </source>
</evidence>
<dbReference type="RefSeq" id="WP_390295946.1">
    <property type="nucleotide sequence ID" value="NZ_JBHSFU010000006.1"/>
</dbReference>
<keyword evidence="9" id="KW-1185">Reference proteome</keyword>
<evidence type="ECO:0000256" key="3">
    <source>
        <dbReference type="ARBA" id="ARBA00022884"/>
    </source>
</evidence>
<protein>
    <recommendedName>
        <fullName evidence="6">Transcription antitermination protein NusB</fullName>
    </recommendedName>
    <alternativeName>
        <fullName evidence="6">Antitermination factor NusB</fullName>
    </alternativeName>
</protein>
<dbReference type="InterPro" id="IPR011605">
    <property type="entry name" value="NusB_fam"/>
</dbReference>
<dbReference type="NCBIfam" id="TIGR01951">
    <property type="entry name" value="nusB"/>
    <property type="match status" value="1"/>
</dbReference>
<comment type="function">
    <text evidence="6">Involved in transcription antitermination. Required for transcription of ribosomal RNA (rRNA) genes. Binds specifically to the boxA antiterminator sequence of the ribosomal RNA (rrn) operons.</text>
</comment>
<dbReference type="HAMAP" id="MF_00073">
    <property type="entry name" value="NusB"/>
    <property type="match status" value="1"/>
</dbReference>
<sequence length="126" mass="14352">MNRHTARENAFQILFQLEINDRDAKEAIEEHTDTLEIDNFLKTLVEGVSTHKTELDQVITEHLEKWTIDRIAAVERTILRLAVFELKYQEDIPSSVSINEAVELANVFGDEKSGKFVNGVLSKIVA</sequence>
<comment type="similarity">
    <text evidence="1 6">Belongs to the NusB family.</text>
</comment>